<evidence type="ECO:0000313" key="1">
    <source>
        <dbReference type="EMBL" id="KAK3171265.1"/>
    </source>
</evidence>
<reference evidence="1" key="1">
    <citation type="submission" date="2022-11" db="EMBL/GenBank/DDBJ databases">
        <title>Chromosomal genome sequence assembly and mating type (MAT) locus characterization of the leprose asexual lichenized fungus Lepraria neglecta (Nyl.) Erichsen.</title>
        <authorList>
            <person name="Allen J.L."/>
            <person name="Pfeffer B."/>
        </authorList>
    </citation>
    <scope>NUCLEOTIDE SEQUENCE</scope>
    <source>
        <strain evidence="1">Allen 5258</strain>
    </source>
</reference>
<proteinExistence type="predicted"/>
<organism evidence="1 2">
    <name type="scientific">Lepraria neglecta</name>
    <dbReference type="NCBI Taxonomy" id="209136"/>
    <lineage>
        <taxon>Eukaryota</taxon>
        <taxon>Fungi</taxon>
        <taxon>Dikarya</taxon>
        <taxon>Ascomycota</taxon>
        <taxon>Pezizomycotina</taxon>
        <taxon>Lecanoromycetes</taxon>
        <taxon>OSLEUM clade</taxon>
        <taxon>Lecanoromycetidae</taxon>
        <taxon>Lecanorales</taxon>
        <taxon>Lecanorineae</taxon>
        <taxon>Stereocaulaceae</taxon>
        <taxon>Lepraria</taxon>
    </lineage>
</organism>
<evidence type="ECO:0000313" key="2">
    <source>
        <dbReference type="Proteomes" id="UP001276659"/>
    </source>
</evidence>
<accession>A0AAE0DJ85</accession>
<dbReference type="Proteomes" id="UP001276659">
    <property type="component" value="Unassembled WGS sequence"/>
</dbReference>
<protein>
    <submittedName>
        <fullName evidence="1">Uncharacterized protein</fullName>
    </submittedName>
</protein>
<dbReference type="AlphaFoldDB" id="A0AAE0DJ85"/>
<dbReference type="EMBL" id="JASNWA010000008">
    <property type="protein sequence ID" value="KAK3171265.1"/>
    <property type="molecule type" value="Genomic_DNA"/>
</dbReference>
<name>A0AAE0DJ85_9LECA</name>
<gene>
    <name evidence="1" type="ORF">OEA41_003349</name>
</gene>
<sequence length="95" mass="11164">MPDDIKIDTILGRLNTVYPGANVRKTTLKEHLKEWEAYKYDKIDWSLVSVAYIKDLFYRRVYKDDKMLAMLAQDGKGKTKKGKNMRPRDLSICLH</sequence>
<keyword evidence="2" id="KW-1185">Reference proteome</keyword>
<comment type="caution">
    <text evidence="1">The sequence shown here is derived from an EMBL/GenBank/DDBJ whole genome shotgun (WGS) entry which is preliminary data.</text>
</comment>